<dbReference type="Pfam" id="PF00512">
    <property type="entry name" value="HisKA"/>
    <property type="match status" value="1"/>
</dbReference>
<dbReference type="InterPro" id="IPR005467">
    <property type="entry name" value="His_kinase_dom"/>
</dbReference>
<organism evidence="12">
    <name type="scientific">Naegleria gruberi</name>
    <name type="common">Amoeba</name>
    <dbReference type="NCBI Taxonomy" id="5762"/>
    <lineage>
        <taxon>Eukaryota</taxon>
        <taxon>Discoba</taxon>
        <taxon>Heterolobosea</taxon>
        <taxon>Tetramitia</taxon>
        <taxon>Eutetramitia</taxon>
        <taxon>Vahlkampfiidae</taxon>
        <taxon>Naegleria</taxon>
    </lineage>
</organism>
<dbReference type="PRINTS" id="PR00344">
    <property type="entry name" value="BCTRLSENSOR"/>
</dbReference>
<evidence type="ECO:0000256" key="2">
    <source>
        <dbReference type="ARBA" id="ARBA00012438"/>
    </source>
</evidence>
<dbReference type="EMBL" id="GG738888">
    <property type="protein sequence ID" value="EFC41015.1"/>
    <property type="molecule type" value="Genomic_DNA"/>
</dbReference>
<dbReference type="InterPro" id="IPR001789">
    <property type="entry name" value="Sig_transdc_resp-reg_receiver"/>
</dbReference>
<feature type="transmembrane region" description="Helical" evidence="8">
    <location>
        <begin position="140"/>
        <end position="159"/>
    </location>
</feature>
<keyword evidence="8" id="KW-0472">Membrane</keyword>
<dbReference type="PANTHER" id="PTHR43047">
    <property type="entry name" value="TWO-COMPONENT HISTIDINE PROTEIN KINASE"/>
    <property type="match status" value="1"/>
</dbReference>
<evidence type="ECO:0000256" key="8">
    <source>
        <dbReference type="SAM" id="Phobius"/>
    </source>
</evidence>
<feature type="compositionally biased region" description="Polar residues" evidence="7">
    <location>
        <begin position="1"/>
        <end position="10"/>
    </location>
</feature>
<keyword evidence="8" id="KW-1133">Transmembrane helix</keyword>
<accession>D2VPZ0</accession>
<dbReference type="EC" id="2.7.13.3" evidence="2"/>
<feature type="modified residue" description="4-aspartylphosphate" evidence="6">
    <location>
        <position position="635"/>
    </location>
</feature>
<dbReference type="GO" id="GO:0009927">
    <property type="term" value="F:histidine phosphotransfer kinase activity"/>
    <property type="evidence" value="ECO:0007669"/>
    <property type="project" value="TreeGrafter"/>
</dbReference>
<proteinExistence type="predicted"/>
<dbReference type="PROSITE" id="PS50109">
    <property type="entry name" value="HIS_KIN"/>
    <property type="match status" value="1"/>
</dbReference>
<dbReference type="InterPro" id="IPR036097">
    <property type="entry name" value="HisK_dim/P_sf"/>
</dbReference>
<evidence type="ECO:0000256" key="7">
    <source>
        <dbReference type="SAM" id="MobiDB-lite"/>
    </source>
</evidence>
<keyword evidence="4" id="KW-0808">Transferase</keyword>
<dbReference type="PROSITE" id="PS50110">
    <property type="entry name" value="RESPONSE_REGULATORY"/>
    <property type="match status" value="1"/>
</dbReference>
<dbReference type="SMART" id="SM00387">
    <property type="entry name" value="HATPase_c"/>
    <property type="match status" value="1"/>
</dbReference>
<dbReference type="SUPFAM" id="SSF55874">
    <property type="entry name" value="ATPase domain of HSP90 chaperone/DNA topoisomerase II/histidine kinase"/>
    <property type="match status" value="1"/>
</dbReference>
<dbReference type="SUPFAM" id="SSF52172">
    <property type="entry name" value="CheY-like"/>
    <property type="match status" value="1"/>
</dbReference>
<dbReference type="Pfam" id="PF02518">
    <property type="entry name" value="HATPase_c"/>
    <property type="match status" value="1"/>
</dbReference>
<dbReference type="RefSeq" id="XP_002673759.1">
    <property type="nucleotide sequence ID" value="XM_002673713.1"/>
</dbReference>
<feature type="region of interest" description="Disordered" evidence="7">
    <location>
        <begin position="1"/>
        <end position="32"/>
    </location>
</feature>
<dbReference type="KEGG" id="ngr:NAEGRDRAFT_71104"/>
<dbReference type="GeneID" id="8855960"/>
<dbReference type="CDD" id="cd00082">
    <property type="entry name" value="HisKA"/>
    <property type="match status" value="1"/>
</dbReference>
<dbReference type="GO" id="GO:0000155">
    <property type="term" value="F:phosphorelay sensor kinase activity"/>
    <property type="evidence" value="ECO:0007669"/>
    <property type="project" value="InterPro"/>
</dbReference>
<dbReference type="InterPro" id="IPR011006">
    <property type="entry name" value="CheY-like_superfamily"/>
</dbReference>
<evidence type="ECO:0000313" key="12">
    <source>
        <dbReference type="Proteomes" id="UP000006671"/>
    </source>
</evidence>
<dbReference type="eggNOG" id="KOG0519">
    <property type="taxonomic scope" value="Eukaryota"/>
</dbReference>
<dbReference type="SMART" id="SM00448">
    <property type="entry name" value="REC"/>
    <property type="match status" value="1"/>
</dbReference>
<dbReference type="SUPFAM" id="SSF47384">
    <property type="entry name" value="Homodimeric domain of signal transducing histidine kinase"/>
    <property type="match status" value="1"/>
</dbReference>
<dbReference type="Proteomes" id="UP000006671">
    <property type="component" value="Unassembled WGS sequence"/>
</dbReference>
<feature type="transmembrane region" description="Helical" evidence="8">
    <location>
        <begin position="219"/>
        <end position="242"/>
    </location>
</feature>
<keyword evidence="12" id="KW-1185">Reference proteome</keyword>
<feature type="transmembrane region" description="Helical" evidence="8">
    <location>
        <begin position="117"/>
        <end position="134"/>
    </location>
</feature>
<evidence type="ECO:0000256" key="4">
    <source>
        <dbReference type="ARBA" id="ARBA00022679"/>
    </source>
</evidence>
<feature type="domain" description="Histidine kinase" evidence="9">
    <location>
        <begin position="301"/>
        <end position="539"/>
    </location>
</feature>
<evidence type="ECO:0000256" key="1">
    <source>
        <dbReference type="ARBA" id="ARBA00000085"/>
    </source>
</evidence>
<gene>
    <name evidence="11" type="ORF">NAEGRDRAFT_71104</name>
</gene>
<evidence type="ECO:0000259" key="10">
    <source>
        <dbReference type="PROSITE" id="PS50110"/>
    </source>
</evidence>
<evidence type="ECO:0000259" key="9">
    <source>
        <dbReference type="PROSITE" id="PS50109"/>
    </source>
</evidence>
<dbReference type="AlphaFoldDB" id="D2VPZ0"/>
<evidence type="ECO:0000256" key="3">
    <source>
        <dbReference type="ARBA" id="ARBA00022553"/>
    </source>
</evidence>
<dbReference type="Gene3D" id="1.10.287.130">
    <property type="match status" value="1"/>
</dbReference>
<dbReference type="SMART" id="SM00388">
    <property type="entry name" value="HisKA"/>
    <property type="match status" value="1"/>
</dbReference>
<evidence type="ECO:0000313" key="11">
    <source>
        <dbReference type="EMBL" id="EFC41015.1"/>
    </source>
</evidence>
<dbReference type="CDD" id="cd17546">
    <property type="entry name" value="REC_hyHK_CKI1_RcsC-like"/>
    <property type="match status" value="1"/>
</dbReference>
<dbReference type="Pfam" id="PF00072">
    <property type="entry name" value="Response_reg"/>
    <property type="match status" value="1"/>
</dbReference>
<reference evidence="11 12" key="1">
    <citation type="journal article" date="2010" name="Cell">
        <title>The genome of Naegleria gruberi illuminates early eukaryotic versatility.</title>
        <authorList>
            <person name="Fritz-Laylin L.K."/>
            <person name="Prochnik S.E."/>
            <person name="Ginger M.L."/>
            <person name="Dacks J.B."/>
            <person name="Carpenter M.L."/>
            <person name="Field M.C."/>
            <person name="Kuo A."/>
            <person name="Paredez A."/>
            <person name="Chapman J."/>
            <person name="Pham J."/>
            <person name="Shu S."/>
            <person name="Neupane R."/>
            <person name="Cipriano M."/>
            <person name="Mancuso J."/>
            <person name="Tu H."/>
            <person name="Salamov A."/>
            <person name="Lindquist E."/>
            <person name="Shapiro H."/>
            <person name="Lucas S."/>
            <person name="Grigoriev I.V."/>
            <person name="Cande W.Z."/>
            <person name="Fulton C."/>
            <person name="Rokhsar D.S."/>
            <person name="Dawson S.C."/>
        </authorList>
    </citation>
    <scope>NUCLEOTIDE SEQUENCE [LARGE SCALE GENOMIC DNA]</scope>
    <source>
        <strain evidence="11 12">NEG-M</strain>
    </source>
</reference>
<dbReference type="Gene3D" id="3.40.50.2300">
    <property type="match status" value="1"/>
</dbReference>
<evidence type="ECO:0000256" key="5">
    <source>
        <dbReference type="ARBA" id="ARBA00022777"/>
    </source>
</evidence>
<keyword evidence="5" id="KW-0418">Kinase</keyword>
<dbReference type="PANTHER" id="PTHR43047:SF72">
    <property type="entry name" value="OSMOSENSING HISTIDINE PROTEIN KINASE SLN1"/>
    <property type="match status" value="1"/>
</dbReference>
<dbReference type="Gene3D" id="3.30.565.10">
    <property type="entry name" value="Histidine kinase-like ATPase, C-terminal domain"/>
    <property type="match status" value="1"/>
</dbReference>
<dbReference type="InterPro" id="IPR003661">
    <property type="entry name" value="HisK_dim/P_dom"/>
</dbReference>
<name>D2VPZ0_NAEGR</name>
<comment type="catalytic activity">
    <reaction evidence="1">
        <text>ATP + protein L-histidine = ADP + protein N-phospho-L-histidine.</text>
        <dbReference type="EC" id="2.7.13.3"/>
    </reaction>
</comment>
<dbReference type="VEuPathDB" id="AmoebaDB:NAEGRDRAFT_71104"/>
<dbReference type="OrthoDB" id="60033at2759"/>
<dbReference type="OMA" id="WEATIGR"/>
<feature type="transmembrane region" description="Helical" evidence="8">
    <location>
        <begin position="180"/>
        <end position="207"/>
    </location>
</feature>
<evidence type="ECO:0000256" key="6">
    <source>
        <dbReference type="PROSITE-ProRule" id="PRU00169"/>
    </source>
</evidence>
<feature type="transmembrane region" description="Helical" evidence="8">
    <location>
        <begin position="254"/>
        <end position="274"/>
    </location>
</feature>
<dbReference type="STRING" id="5762.D2VPZ0"/>
<dbReference type="InterPro" id="IPR036890">
    <property type="entry name" value="HATPase_C_sf"/>
</dbReference>
<protein>
    <recommendedName>
        <fullName evidence="2">histidine kinase</fullName>
        <ecNumber evidence="2">2.7.13.3</ecNumber>
    </recommendedName>
</protein>
<sequence length="697" mass="78832">MISSKTNGTRNGDIHQLQNHHHTNETITEFPSHTNEHEYYDLKKEAPLQFFDENDKDLWENKEKQQVGLKSEEKIGVADPRTGFANTEKTNTSSDGEGHWEATIGRFLLRLTTARRIVSLVLLCQYFLLLLGAYQQGTTMFCIMLFTCILGVINNSKYVRLSFTHSDDNVGHSEERNRVLISLAIFSFRYCLFPELRIVLVPLYLLIVMSSNVLSINSWFYTLAPIYFTLAHFGCSGVYGFIQHGISKEFYDNWALFLSILIFSYYVISTSVHLRSKLDKLEQTTAQLENALSAKSVFLRHISHEFRSPCLSSLGSVELLRETTLTDYQRDLVETIASSDGILLNLIEDVLTLVKIEHEERIAEKEEITEKTKFLTVFSLDNCVKMIGNIIKSYSTQFEVNVCVSVEALAKNVYVRANQTRIHQIISNLMTNSVKASKKGDSVELRCYLDGIESVSNGVTEQNVVFKVIDHGIGIPKEKQERIFEPFSQLHNLNESVYPGTGLGLSTVLHNVRAMKGNIILKSDLHQGAEFTVTLPLEVVKPDEKDLSTEQHDIDPSIKRQLKIQENYIKLFSTFDRSGECKGEASILVADDNAINRKVILKLIESLGYKADAVCDGKQLVEQYDPKRHKLIITDFNMPVMDGLEASKEIRKIHGTARIVALTGDVMAETPSSVFDKVLVKPIHKGTLKKCIEESLV</sequence>
<dbReference type="GO" id="GO:0005886">
    <property type="term" value="C:plasma membrane"/>
    <property type="evidence" value="ECO:0007669"/>
    <property type="project" value="TreeGrafter"/>
</dbReference>
<dbReference type="InterPro" id="IPR003594">
    <property type="entry name" value="HATPase_dom"/>
</dbReference>
<dbReference type="InterPro" id="IPR004358">
    <property type="entry name" value="Sig_transdc_His_kin-like_C"/>
</dbReference>
<keyword evidence="8" id="KW-0812">Transmembrane</keyword>
<feature type="domain" description="Response regulatory" evidence="10">
    <location>
        <begin position="586"/>
        <end position="696"/>
    </location>
</feature>
<keyword evidence="3 6" id="KW-0597">Phosphoprotein</keyword>
<dbReference type="InParanoid" id="D2VPZ0"/>